<organism evidence="1">
    <name type="scientific">bioreactor metagenome</name>
    <dbReference type="NCBI Taxonomy" id="1076179"/>
    <lineage>
        <taxon>unclassified sequences</taxon>
        <taxon>metagenomes</taxon>
        <taxon>ecological metagenomes</taxon>
    </lineage>
</organism>
<name>A0A644XC00_9ZZZZ</name>
<accession>A0A644XC00</accession>
<gene>
    <name evidence="1" type="ORF">SDC9_58044</name>
</gene>
<dbReference type="AlphaFoldDB" id="A0A644XC00"/>
<comment type="caution">
    <text evidence="1">The sequence shown here is derived from an EMBL/GenBank/DDBJ whole genome shotgun (WGS) entry which is preliminary data.</text>
</comment>
<dbReference type="EMBL" id="VSSQ01001866">
    <property type="protein sequence ID" value="MPM11694.1"/>
    <property type="molecule type" value="Genomic_DNA"/>
</dbReference>
<reference evidence="1" key="1">
    <citation type="submission" date="2019-08" db="EMBL/GenBank/DDBJ databases">
        <authorList>
            <person name="Kucharzyk K."/>
            <person name="Murdoch R.W."/>
            <person name="Higgins S."/>
            <person name="Loffler F."/>
        </authorList>
    </citation>
    <scope>NUCLEOTIDE SEQUENCE</scope>
</reference>
<evidence type="ECO:0000313" key="1">
    <source>
        <dbReference type="EMBL" id="MPM11694.1"/>
    </source>
</evidence>
<proteinExistence type="predicted"/>
<sequence length="119" mass="13439">MTFSQNGNIDIIVNYLNPVIGSSDVLTFEISLGTHSVSLSKYKDISKYVQLITDTGIVISEGFEWDLQNAEDHHTSGILKIKNYIDGKLIVGEDTKSFKLIFKNIPDTSERAYIRRRKA</sequence>
<protein>
    <submittedName>
        <fullName evidence="1">Uncharacterized protein</fullName>
    </submittedName>
</protein>